<evidence type="ECO:0000313" key="2">
    <source>
        <dbReference type="Proteomes" id="UP000231896"/>
    </source>
</evidence>
<dbReference type="Proteomes" id="UP000231896">
    <property type="component" value="Chromosome"/>
</dbReference>
<reference evidence="1 2" key="1">
    <citation type="submission" date="2017-11" db="EMBL/GenBank/DDBJ databases">
        <title>Genome sequence of Entomoplasma melaleucae M1 (ATCC 49191).</title>
        <authorList>
            <person name="Lo W.-S."/>
            <person name="Gasparich G.E."/>
            <person name="Kuo C.-H."/>
        </authorList>
    </citation>
    <scope>NUCLEOTIDE SEQUENCE [LARGE SCALE GENOMIC DNA]</scope>
    <source>
        <strain evidence="1 2">M1</strain>
    </source>
</reference>
<gene>
    <name evidence="1" type="ORF">EMELA_v1c07650</name>
</gene>
<dbReference type="EMBL" id="CP024964">
    <property type="protein sequence ID" value="ATZ18252.1"/>
    <property type="molecule type" value="Genomic_DNA"/>
</dbReference>
<dbReference type="KEGG" id="eml:EMELA_v1c07650"/>
<protein>
    <submittedName>
        <fullName evidence="1">Uncharacterized protein</fullName>
    </submittedName>
</protein>
<dbReference type="AlphaFoldDB" id="A0A2K8NWN1"/>
<sequence>MSSKFLIMSIVLIGVSLLLLLTLAFYYYKFKKIDSKAKKYGLVLPILTMSLISLAEVMGIITAIIFKPDNESKNIGPIITTVIGMVCIVAVVIALFFFIQYFGIALSKDSINLIGEKIDNKNIIKIINDTRTPNIFVFYKQGKRVTKKIKFSTKMVDASFFDEKITGIKVESEDALAYHDKTIRNK</sequence>
<dbReference type="OrthoDB" id="392004at2"/>
<accession>A0A2K8NWN1</accession>
<proteinExistence type="predicted"/>
<name>A0A2K8NWN1_9MOLU</name>
<keyword evidence="2" id="KW-1185">Reference proteome</keyword>
<dbReference type="STRING" id="1408435.GCA_000685885_00987"/>
<dbReference type="RefSeq" id="WP_028124349.1">
    <property type="nucleotide sequence ID" value="NZ_CP024964.1"/>
</dbReference>
<evidence type="ECO:0000313" key="1">
    <source>
        <dbReference type="EMBL" id="ATZ18252.1"/>
    </source>
</evidence>
<organism evidence="1 2">
    <name type="scientific">Mesoplasma melaleucae</name>
    <dbReference type="NCBI Taxonomy" id="81459"/>
    <lineage>
        <taxon>Bacteria</taxon>
        <taxon>Bacillati</taxon>
        <taxon>Mycoplasmatota</taxon>
        <taxon>Mollicutes</taxon>
        <taxon>Entomoplasmatales</taxon>
        <taxon>Entomoplasmataceae</taxon>
        <taxon>Mesoplasma</taxon>
    </lineage>
</organism>